<dbReference type="Gene3D" id="2.30.110.50">
    <property type="match status" value="1"/>
</dbReference>
<feature type="domain" description="Gp5/Type VI secretion system Vgr protein OB-fold" evidence="2">
    <location>
        <begin position="361"/>
        <end position="435"/>
    </location>
</feature>
<proteinExistence type="predicted"/>
<feature type="compositionally biased region" description="Basic and acidic residues" evidence="1">
    <location>
        <begin position="585"/>
        <end position="594"/>
    </location>
</feature>
<feature type="compositionally biased region" description="Basic and acidic residues" evidence="1">
    <location>
        <begin position="560"/>
        <end position="571"/>
    </location>
</feature>
<dbReference type="Proteomes" id="UP000829998">
    <property type="component" value="Chromosome"/>
</dbReference>
<sequence length="604" mass="67559">MSKFSEQVNITIEGFTQNVIYYNLELSQKMADHHHFSFFWQYTGKPIIAPQDQEKAISSYIGSEVIFTFKVKGIRVMSKGRITKLGSIDKNGSPAGLHVTGISHTIALDDMPKSRIFRKKSLQQIGLEIFAEESSGEFYQREAIAPTYTKEFSFKTQYNETSFDFLKRLSARYAQWFYFDGMRMQFGQIKNTDIKLINESSLHNFSIEASLVSHKTSFSSYDYNSASRIKNGAEKTSEGSQDRFASLAVFKQPYIVRPGLENGAYTSNAQNKEEIDEMMKMQTAARDANSIFYSGTSYLPIGLGQTFSIENKNVEHHLLAIEITHRSEVNGNYTCQFKAIPADVAAPHYTDVNVFAPAESQPAIVIDNNDPEKMGRIKVDFFWNGWTSKSDWIRVVQQHTGAGKGSYFIPEIGEEVLVGFEGGNAQCPYVIGAHYNGQAKSGFATEKNDLKVIQTRSGNRIISDDETGDVTIESQKGQTIAVIHGDGNIKFRAPKNIEFEAGEDFIVNAGQNIITNAGQNITENANGYKETNTGLFYSISVGADFLINIIGSMTEYIKGDKESRTEKDRTRVSNGKIIAQSQGTHEQHSDKEIKNNSSENTSMF</sequence>
<feature type="region of interest" description="Disordered" evidence="1">
    <location>
        <begin position="560"/>
        <end position="604"/>
    </location>
</feature>
<keyword evidence="4" id="KW-1185">Reference proteome</keyword>
<dbReference type="SUPFAM" id="SSF69349">
    <property type="entry name" value="Phage fibre proteins"/>
    <property type="match status" value="1"/>
</dbReference>
<accession>A0ABY4LN56</accession>
<dbReference type="RefSeq" id="WP_248726590.1">
    <property type="nucleotide sequence ID" value="NZ_CP096829.1"/>
</dbReference>
<reference evidence="3 4" key="1">
    <citation type="submission" date="2022-04" db="EMBL/GenBank/DDBJ databases">
        <authorList>
            <person name="Ra J.-S."/>
            <person name="Kim S.-B."/>
        </authorList>
    </citation>
    <scope>NUCLEOTIDE SEQUENCE [LARGE SCALE GENOMIC DNA]</scope>
    <source>
        <strain evidence="3 4">MMS21-Er5</strain>
    </source>
</reference>
<dbReference type="SUPFAM" id="SSF69279">
    <property type="entry name" value="Phage tail proteins"/>
    <property type="match status" value="1"/>
</dbReference>
<dbReference type="Gene3D" id="2.40.50.230">
    <property type="entry name" value="Gp5 N-terminal domain"/>
    <property type="match status" value="1"/>
</dbReference>
<protein>
    <submittedName>
        <fullName evidence="3">Phage baseplate assembly protein V</fullName>
    </submittedName>
</protein>
<feature type="compositionally biased region" description="Polar residues" evidence="1">
    <location>
        <begin position="595"/>
        <end position="604"/>
    </location>
</feature>
<name>A0ABY4LN56_9FLAO</name>
<dbReference type="EMBL" id="CP096829">
    <property type="protein sequence ID" value="UPZ14287.1"/>
    <property type="molecule type" value="Genomic_DNA"/>
</dbReference>
<evidence type="ECO:0000256" key="1">
    <source>
        <dbReference type="SAM" id="MobiDB-lite"/>
    </source>
</evidence>
<evidence type="ECO:0000313" key="4">
    <source>
        <dbReference type="Proteomes" id="UP000829998"/>
    </source>
</evidence>
<dbReference type="Pfam" id="PF04717">
    <property type="entry name" value="Phage_base_V"/>
    <property type="match status" value="1"/>
</dbReference>
<gene>
    <name evidence="3" type="ORF">M0M44_16140</name>
</gene>
<evidence type="ECO:0000259" key="2">
    <source>
        <dbReference type="Pfam" id="PF04717"/>
    </source>
</evidence>
<dbReference type="InterPro" id="IPR037026">
    <property type="entry name" value="Vgr_OB-fold_dom_sf"/>
</dbReference>
<dbReference type="SUPFAM" id="SSF69255">
    <property type="entry name" value="gp5 N-terminal domain-like"/>
    <property type="match status" value="1"/>
</dbReference>
<evidence type="ECO:0000313" key="3">
    <source>
        <dbReference type="EMBL" id="UPZ14287.1"/>
    </source>
</evidence>
<dbReference type="InterPro" id="IPR006531">
    <property type="entry name" value="Gp5/Vgr_OB"/>
</dbReference>
<dbReference type="Gene3D" id="3.55.50.10">
    <property type="entry name" value="Baseplate protein-like domains"/>
    <property type="match status" value="1"/>
</dbReference>
<dbReference type="Pfam" id="PF05954">
    <property type="entry name" value="Phage_GPD"/>
    <property type="match status" value="1"/>
</dbReference>
<organism evidence="3 4">
    <name type="scientific">Flavobacterium humidisoli</name>
    <dbReference type="NCBI Taxonomy" id="2937442"/>
    <lineage>
        <taxon>Bacteria</taxon>
        <taxon>Pseudomonadati</taxon>
        <taxon>Bacteroidota</taxon>
        <taxon>Flavobacteriia</taxon>
        <taxon>Flavobacteriales</taxon>
        <taxon>Flavobacteriaceae</taxon>
        <taxon>Flavobacterium</taxon>
    </lineage>
</organism>